<keyword evidence="5" id="KW-1185">Reference proteome</keyword>
<feature type="compositionally biased region" description="Basic and acidic residues" evidence="1">
    <location>
        <begin position="1416"/>
        <end position="1426"/>
    </location>
</feature>
<feature type="compositionally biased region" description="Basic and acidic residues" evidence="1">
    <location>
        <begin position="1468"/>
        <end position="1479"/>
    </location>
</feature>
<dbReference type="InterPro" id="IPR022385">
    <property type="entry name" value="Rhs_assc_core"/>
</dbReference>
<dbReference type="NCBIfam" id="TIGR03696">
    <property type="entry name" value="Rhs_assc_core"/>
    <property type="match status" value="1"/>
</dbReference>
<reference evidence="5" key="1">
    <citation type="journal article" date="2019" name="Int. J. Syst. Evol. Microbiol.">
        <title>The Global Catalogue of Microorganisms (GCM) 10K type strain sequencing project: providing services to taxonomists for standard genome sequencing and annotation.</title>
        <authorList>
            <consortium name="The Broad Institute Genomics Platform"/>
            <consortium name="The Broad Institute Genome Sequencing Center for Infectious Disease"/>
            <person name="Wu L."/>
            <person name="Ma J."/>
        </authorList>
    </citation>
    <scope>NUCLEOTIDE SEQUENCE [LARGE SCALE GENOMIC DNA]</scope>
    <source>
        <strain evidence="5">KCTC 32514</strain>
    </source>
</reference>
<evidence type="ECO:0000256" key="2">
    <source>
        <dbReference type="SAM" id="SignalP"/>
    </source>
</evidence>
<organism evidence="4 5">
    <name type="scientific">Psychroserpens luteus</name>
    <dbReference type="NCBI Taxonomy" id="1434066"/>
    <lineage>
        <taxon>Bacteria</taxon>
        <taxon>Pseudomonadati</taxon>
        <taxon>Bacteroidota</taxon>
        <taxon>Flavobacteriia</taxon>
        <taxon>Flavobacteriales</taxon>
        <taxon>Flavobacteriaceae</taxon>
        <taxon>Psychroserpens</taxon>
    </lineage>
</organism>
<dbReference type="InterPro" id="IPR050708">
    <property type="entry name" value="T6SS_VgrG/RHS"/>
</dbReference>
<protein>
    <submittedName>
        <fullName evidence="4">DUF6443 domain-containing protein</fullName>
    </submittedName>
</protein>
<feature type="domain" description="DUF6443" evidence="3">
    <location>
        <begin position="44"/>
        <end position="181"/>
    </location>
</feature>
<dbReference type="Pfam" id="PF20041">
    <property type="entry name" value="DUF6443"/>
    <property type="match status" value="1"/>
</dbReference>
<dbReference type="EMBL" id="JBHUOS010000010">
    <property type="protein sequence ID" value="MFD2916842.1"/>
    <property type="molecule type" value="Genomic_DNA"/>
</dbReference>
<dbReference type="RefSeq" id="WP_194506298.1">
    <property type="nucleotide sequence ID" value="NZ_JADILU010000001.1"/>
</dbReference>
<feature type="region of interest" description="Disordered" evidence="1">
    <location>
        <begin position="1453"/>
        <end position="1479"/>
    </location>
</feature>
<keyword evidence="2" id="KW-0732">Signal</keyword>
<proteinExistence type="predicted"/>
<feature type="chain" id="PRO_5045851963" evidence="2">
    <location>
        <begin position="20"/>
        <end position="1479"/>
    </location>
</feature>
<feature type="region of interest" description="Disordered" evidence="1">
    <location>
        <begin position="1404"/>
        <end position="1431"/>
    </location>
</feature>
<evidence type="ECO:0000256" key="1">
    <source>
        <dbReference type="SAM" id="MobiDB-lite"/>
    </source>
</evidence>
<dbReference type="Proteomes" id="UP001597548">
    <property type="component" value="Unassembled WGS sequence"/>
</dbReference>
<sequence length="1479" mass="166245">MKNLIYTIALCFVSSLVFAQTGTENYINTTSYQIKTTDGIHKAGTSIELTPNDKIENVSYFDGLGRLIQSIAKQAGGNNKDIITPTIYDQFGRQLRNYLPYLRSNTSLDYETSLTLDIDGNMTPLNNQYLIKFPDDLGAIPNPYSETVFESSPLNRVLEQAAPGEDWAVGNDHTIKFDYQTNNIVDEVKEFSVSHPDNNTERTELVYNVNYTINELYKTVTKDENWVSGTNHTVEDFTNKKGQVVLKRTYNEGELYDTYYVYDDYGNLTYVLPPEASDEILVMDNQGFRISSQTNYPWTDLVLVDEAFADDYNRKLADYENEAILNADIQNKFGGQGGFTVNTHENEDLVTLSITFSANTPFALKQGQLVSLKDYGTFKDTELGRISGADFDYTFIIKKNAIYIEKSGKGDGELAGVNEMFNSTIKLAYTQNYPWTTYTDVDPKFAADYEKQLSAYPNSDILSVNIPNQYGGQGGLNITIDENDNVFFNFNSSTTTPLKLKQGLVIPLNAKRKIDNRDNFEIFQGYTLSIKDNSLHINGKVALNSFIRTCGTIMPVIPPATVEGLCYIYHYDYRNRLIEKKIPGKDWEYIVYDKLDRPVLSQDANLRLENKWLFTKYDAFSRVVYTGKHLFESTGITDNSGRLELQEVINLQSTFNETKSNSGPSIDGASLFYTQNIIPNTNIELHTINYYDDYDAINLDSDLEYQNSYNQILSENNKTHSTVSKVRVLETVDWITSANYYDNKARSIFLVSKNEYLNTLDWSKIQLDFVGKVLETTSHHEKTGQATIDVIDAFTYDHAQRLLTQTQIIGSETELIVNNHYDELGQLEIKNVGGAVGSSAEQSIGLQTVDFKYNIRGWLKTINEDTNTVDYDLFNFQLKYSNPITGTPLFNGNISETHWQTASDNNPRSYDYSYDALNRITNANYHGDYTLNNSQDIENFSVSNISYDKNGNIFSLQRFGTKGTTIVSTDIIDQLQYTYAPKSNKLMSVADSGNKKAGYKDRKIVGNNYEYDSNGNMTVDKNKGIINISYNHLNLPTQIIFDYNNDTNIDGTINYTYDATGVKLEKVFSSNSTSTNIKITRYAGNYIYEEDDTGEDLQFFSHPEGYVEPKVENDLTQGFNYVYQYKDHLGNIRLSYSDTDGDGKIDLEGDGQDLDSDGVSEEYEILEENNYYPFGLKHKGYNNVINGTDHKYGFGGKEEQDELGLGWMDVTARNYDPALGRWMNIDPLAEDMRRHSPYNFAFNNPVFFQDYDGMAPGSWYKDSDANIVHTDEATTQQEFNDLGIEGEYIAESFIGVDQNNTGFTFNSDGSVGNTGASKEAFIAGGIEEENFVDIVSTQKESKSDGAVTEASTTFVASAKNPYAALVGAIVATVILTDAAVKASDALSNMQFDFSIPSSEGSLSEGNFDNFAQDSSPNEKHGDDGRGLTKAGKQIKVLEEQLANATGAAAKKIKQKIKNIKQTAQKNKKGTEDTRTGKRN</sequence>
<dbReference type="PANTHER" id="PTHR32305">
    <property type="match status" value="1"/>
</dbReference>
<evidence type="ECO:0000259" key="3">
    <source>
        <dbReference type="Pfam" id="PF20041"/>
    </source>
</evidence>
<evidence type="ECO:0000313" key="5">
    <source>
        <dbReference type="Proteomes" id="UP001597548"/>
    </source>
</evidence>
<evidence type="ECO:0000313" key="4">
    <source>
        <dbReference type="EMBL" id="MFD2916842.1"/>
    </source>
</evidence>
<dbReference type="InterPro" id="IPR045619">
    <property type="entry name" value="DUF6443"/>
</dbReference>
<gene>
    <name evidence="4" type="ORF">ACFS29_14400</name>
</gene>
<comment type="caution">
    <text evidence="4">The sequence shown here is derived from an EMBL/GenBank/DDBJ whole genome shotgun (WGS) entry which is preliminary data.</text>
</comment>
<dbReference type="PANTHER" id="PTHR32305:SF15">
    <property type="entry name" value="PROTEIN RHSA-RELATED"/>
    <property type="match status" value="1"/>
</dbReference>
<name>A0ABW5ZWA9_9FLAO</name>
<feature type="compositionally biased region" description="Polar residues" evidence="1">
    <location>
        <begin position="1404"/>
        <end position="1415"/>
    </location>
</feature>
<feature type="signal peptide" evidence="2">
    <location>
        <begin position="1"/>
        <end position="19"/>
    </location>
</feature>
<dbReference type="Gene3D" id="2.180.10.10">
    <property type="entry name" value="RHS repeat-associated core"/>
    <property type="match status" value="1"/>
</dbReference>
<accession>A0ABW5ZWA9</accession>